<dbReference type="Proteomes" id="UP000775213">
    <property type="component" value="Unassembled WGS sequence"/>
</dbReference>
<name>A0AAV7FZ15_DENCH</name>
<accession>A0AAV7FZ15</accession>
<evidence type="ECO:0000313" key="1">
    <source>
        <dbReference type="EMBL" id="KAH0449326.1"/>
    </source>
</evidence>
<dbReference type="EMBL" id="JAGFBR010000019">
    <property type="protein sequence ID" value="KAH0449326.1"/>
    <property type="molecule type" value="Genomic_DNA"/>
</dbReference>
<evidence type="ECO:0000313" key="2">
    <source>
        <dbReference type="Proteomes" id="UP000775213"/>
    </source>
</evidence>
<organism evidence="1 2">
    <name type="scientific">Dendrobium chrysotoxum</name>
    <name type="common">Orchid</name>
    <dbReference type="NCBI Taxonomy" id="161865"/>
    <lineage>
        <taxon>Eukaryota</taxon>
        <taxon>Viridiplantae</taxon>
        <taxon>Streptophyta</taxon>
        <taxon>Embryophyta</taxon>
        <taxon>Tracheophyta</taxon>
        <taxon>Spermatophyta</taxon>
        <taxon>Magnoliopsida</taxon>
        <taxon>Liliopsida</taxon>
        <taxon>Asparagales</taxon>
        <taxon>Orchidaceae</taxon>
        <taxon>Epidendroideae</taxon>
        <taxon>Malaxideae</taxon>
        <taxon>Dendrobiinae</taxon>
        <taxon>Dendrobium</taxon>
    </lineage>
</organism>
<keyword evidence="2" id="KW-1185">Reference proteome</keyword>
<sequence length="457" mass="52136">MSIESQLQGQAEFRRHSGVRQNSGVTWKLGRISTLLGRRAELRYPNGVPSEFQRCSGEVPTVFRWSSSGAPAVVEEELFPPTLLFSSWLSSPLTRNERIQKAPKADDVISTITEDSFISFRKKFHFPNDLVMKVPAISDRVCFPPPGYVTVYEFSLRAGLRFPPASELIDILTIYGSHVDRDGPDHRGVVLSSECLFRMGRLFTDARDAFLLGPSGWISVLETHRKNLQKKWGKLKELLVPLHIGAEDLLRILKLPDLDALHYEVRYLSRYIDEEYLFKVRSSTQAGRSHAQILKKSVRVPEVVPQKSHSKRPGFDEGLQAPRKKKADEILAVVSKDPRVSPSKSYIPEDVLNHQCIGHRQAEELLEQHSDFKLEITKTLNDWNNEFVKVKYLQGGYKKKYNSKVKEMKVVEDQLTGCRAELANRITSVSSQSERVDYLYIELVEAQATIKQQEKNQ</sequence>
<protein>
    <submittedName>
        <fullName evidence="1">Uncharacterized protein</fullName>
    </submittedName>
</protein>
<comment type="caution">
    <text evidence="1">The sequence shown here is derived from an EMBL/GenBank/DDBJ whole genome shotgun (WGS) entry which is preliminary data.</text>
</comment>
<dbReference type="AlphaFoldDB" id="A0AAV7FZ15"/>
<gene>
    <name evidence="1" type="ORF">IEQ34_023126</name>
</gene>
<reference evidence="1 2" key="1">
    <citation type="journal article" date="2021" name="Hortic Res">
        <title>Chromosome-scale assembly of the Dendrobium chrysotoxum genome enhances the understanding of orchid evolution.</title>
        <authorList>
            <person name="Zhang Y."/>
            <person name="Zhang G.Q."/>
            <person name="Zhang D."/>
            <person name="Liu X.D."/>
            <person name="Xu X.Y."/>
            <person name="Sun W.H."/>
            <person name="Yu X."/>
            <person name="Zhu X."/>
            <person name="Wang Z.W."/>
            <person name="Zhao X."/>
            <person name="Zhong W.Y."/>
            <person name="Chen H."/>
            <person name="Yin W.L."/>
            <person name="Huang T."/>
            <person name="Niu S.C."/>
            <person name="Liu Z.J."/>
        </authorList>
    </citation>
    <scope>NUCLEOTIDE SEQUENCE [LARGE SCALE GENOMIC DNA]</scope>
    <source>
        <strain evidence="1">Lindl</strain>
    </source>
</reference>
<proteinExistence type="predicted"/>